<evidence type="ECO:0000313" key="1">
    <source>
        <dbReference type="EMBL" id="EER02748.1"/>
    </source>
</evidence>
<gene>
    <name evidence="1" type="ORF">Pmar_PMAR003221</name>
</gene>
<dbReference type="RefSeq" id="XP_002770932.1">
    <property type="nucleotide sequence ID" value="XM_002770886.1"/>
</dbReference>
<organism evidence="2">
    <name type="scientific">Perkinsus marinus (strain ATCC 50983 / TXsc)</name>
    <dbReference type="NCBI Taxonomy" id="423536"/>
    <lineage>
        <taxon>Eukaryota</taxon>
        <taxon>Sar</taxon>
        <taxon>Alveolata</taxon>
        <taxon>Perkinsozoa</taxon>
        <taxon>Perkinsea</taxon>
        <taxon>Perkinsida</taxon>
        <taxon>Perkinsidae</taxon>
        <taxon>Perkinsus</taxon>
    </lineage>
</organism>
<dbReference type="AlphaFoldDB" id="C5LKI1"/>
<accession>C5LKI1</accession>
<dbReference type="EMBL" id="GG682823">
    <property type="protein sequence ID" value="EER02748.1"/>
    <property type="molecule type" value="Genomic_DNA"/>
</dbReference>
<reference evidence="1 2" key="1">
    <citation type="submission" date="2008-07" db="EMBL/GenBank/DDBJ databases">
        <authorList>
            <person name="El-Sayed N."/>
            <person name="Caler E."/>
            <person name="Inman J."/>
            <person name="Amedeo P."/>
            <person name="Hass B."/>
            <person name="Wortman J."/>
        </authorList>
    </citation>
    <scope>NUCLEOTIDE SEQUENCE [LARGE SCALE GENOMIC DNA]</scope>
    <source>
        <strain evidence="2">ATCC 50983 / TXsc</strain>
    </source>
</reference>
<dbReference type="GeneID" id="9048291"/>
<evidence type="ECO:0000313" key="2">
    <source>
        <dbReference type="Proteomes" id="UP000007800"/>
    </source>
</evidence>
<dbReference type="InParanoid" id="C5LKI1"/>
<sequence>MVLAKAEALQLDGAPPLQKMVDLVACPTVEVEALALVIGMQSGAVMAASVFLVELPHGIVPLNVPRFVKICNLPSFVKSVGCEVLLDPTAIGDPRQLVHICAASTATYEAKVVTWTEESADLQGPSECLSVPPVNTEADDDLSSPITSIAPLKGQGYFIVSKSAGTRIAVSALPDRLREINLVGFDPAARLQGEVLSPNGTEIVAICCGGTVNKQQSRVMLRRARRVMVDIETALLTGPPTVQAGISSDEQANQLLSVLPSGYSATSLLIFNEQGQMPAASGGMDVDAGPGTAVGAPLESTEELLSKARVLGDDAPFAYTQGYVHGGSLAALP</sequence>
<keyword evidence="2" id="KW-1185">Reference proteome</keyword>
<name>C5LKI1_PERM5</name>
<proteinExistence type="predicted"/>
<dbReference type="Proteomes" id="UP000007800">
    <property type="component" value="Unassembled WGS sequence"/>
</dbReference>
<protein>
    <submittedName>
        <fullName evidence="1">Uncharacterized protein</fullName>
    </submittedName>
</protein>